<dbReference type="NCBIfam" id="TIGR00807">
    <property type="entry name" value="malonate_madL"/>
    <property type="match status" value="1"/>
</dbReference>
<gene>
    <name evidence="2" type="ORF">JOD17_001859</name>
</gene>
<dbReference type="EMBL" id="JAFBEC010000004">
    <property type="protein sequence ID" value="MBM7632765.1"/>
    <property type="molecule type" value="Genomic_DNA"/>
</dbReference>
<proteinExistence type="predicted"/>
<evidence type="ECO:0000313" key="3">
    <source>
        <dbReference type="Proteomes" id="UP000741863"/>
    </source>
</evidence>
<sequence length="130" mass="13474">MVIYGVAILAVCMIVGMLLGEWLGIAIGVEANVGGVGIAMLILIIVIDRLKISNRLSEPTQMGLGFWNAMYIPIVVAMAANQNVVAALDGGPLAIVTGIAVVVISFLAVPFVSRIGKGKSESIDEGGRPL</sequence>
<dbReference type="Proteomes" id="UP000741863">
    <property type="component" value="Unassembled WGS sequence"/>
</dbReference>
<accession>A0ABS2PBH3</accession>
<evidence type="ECO:0000256" key="1">
    <source>
        <dbReference type="SAM" id="Phobius"/>
    </source>
</evidence>
<feature type="transmembrane region" description="Helical" evidence="1">
    <location>
        <begin position="92"/>
        <end position="112"/>
    </location>
</feature>
<protein>
    <submittedName>
        <fullName evidence="2">Malonate transporter MadL subunit</fullName>
    </submittedName>
</protein>
<dbReference type="Pfam" id="PF03817">
    <property type="entry name" value="MadL"/>
    <property type="match status" value="1"/>
</dbReference>
<evidence type="ECO:0000313" key="2">
    <source>
        <dbReference type="EMBL" id="MBM7632765.1"/>
    </source>
</evidence>
<feature type="transmembrane region" description="Helical" evidence="1">
    <location>
        <begin position="7"/>
        <end position="27"/>
    </location>
</feature>
<reference evidence="2 3" key="1">
    <citation type="submission" date="2021-01" db="EMBL/GenBank/DDBJ databases">
        <title>Genomic Encyclopedia of Type Strains, Phase IV (KMG-IV): sequencing the most valuable type-strain genomes for metagenomic binning, comparative biology and taxonomic classification.</title>
        <authorList>
            <person name="Goeker M."/>
        </authorList>
    </citation>
    <scope>NUCLEOTIDE SEQUENCE [LARGE SCALE GENOMIC DNA]</scope>
    <source>
        <strain evidence="2 3">DSM 25540</strain>
    </source>
</reference>
<feature type="transmembrane region" description="Helical" evidence="1">
    <location>
        <begin position="62"/>
        <end position="80"/>
    </location>
</feature>
<keyword evidence="1" id="KW-0812">Transmembrane</keyword>
<organism evidence="2 3">
    <name type="scientific">Geomicrobium sediminis</name>
    <dbReference type="NCBI Taxonomy" id="1347788"/>
    <lineage>
        <taxon>Bacteria</taxon>
        <taxon>Bacillati</taxon>
        <taxon>Bacillota</taxon>
        <taxon>Bacilli</taxon>
        <taxon>Bacillales</taxon>
        <taxon>Geomicrobium</taxon>
    </lineage>
</organism>
<comment type="caution">
    <text evidence="2">The sequence shown here is derived from an EMBL/GenBank/DDBJ whole genome shotgun (WGS) entry which is preliminary data.</text>
</comment>
<name>A0ABS2PBH3_9BACL</name>
<feature type="transmembrane region" description="Helical" evidence="1">
    <location>
        <begin position="33"/>
        <end position="50"/>
    </location>
</feature>
<dbReference type="RefSeq" id="WP_204697126.1">
    <property type="nucleotide sequence ID" value="NZ_JAFBEC010000004.1"/>
</dbReference>
<dbReference type="InterPro" id="IPR004690">
    <property type="entry name" value="Maln_transptMadL"/>
</dbReference>
<keyword evidence="3" id="KW-1185">Reference proteome</keyword>
<keyword evidence="1" id="KW-1133">Transmembrane helix</keyword>
<keyword evidence="1" id="KW-0472">Membrane</keyword>